<dbReference type="SUPFAM" id="SSF53335">
    <property type="entry name" value="S-adenosyl-L-methionine-dependent methyltransferases"/>
    <property type="match status" value="1"/>
</dbReference>
<proteinExistence type="predicted"/>
<dbReference type="PANTHER" id="PTHR43591">
    <property type="entry name" value="METHYLTRANSFERASE"/>
    <property type="match status" value="1"/>
</dbReference>
<organism evidence="1 2">
    <name type="scientific">Altererythrobacter lutimaris</name>
    <dbReference type="NCBI Taxonomy" id="2743979"/>
    <lineage>
        <taxon>Bacteria</taxon>
        <taxon>Pseudomonadati</taxon>
        <taxon>Pseudomonadota</taxon>
        <taxon>Alphaproteobacteria</taxon>
        <taxon>Sphingomonadales</taxon>
        <taxon>Erythrobacteraceae</taxon>
        <taxon>Altererythrobacter</taxon>
    </lineage>
</organism>
<comment type="caution">
    <text evidence="1">The sequence shown here is derived from an EMBL/GenBank/DDBJ whole genome shotgun (WGS) entry which is preliminary data.</text>
</comment>
<dbReference type="Proteomes" id="UP000546031">
    <property type="component" value="Unassembled WGS sequence"/>
</dbReference>
<dbReference type="EMBL" id="JABWTA010000001">
    <property type="protein sequence ID" value="NVE94589.1"/>
    <property type="molecule type" value="Genomic_DNA"/>
</dbReference>
<evidence type="ECO:0000313" key="1">
    <source>
        <dbReference type="EMBL" id="NVE94589.1"/>
    </source>
</evidence>
<protein>
    <submittedName>
        <fullName evidence="1">Class I SAM-dependent methyltransferase</fullName>
    </submittedName>
</protein>
<gene>
    <name evidence="1" type="ORF">HUO12_06725</name>
</gene>
<dbReference type="CDD" id="cd02440">
    <property type="entry name" value="AdoMet_MTases"/>
    <property type="match status" value="1"/>
</dbReference>
<accession>A0A850HA40</accession>
<dbReference type="Gene3D" id="3.40.50.150">
    <property type="entry name" value="Vaccinia Virus protein VP39"/>
    <property type="match status" value="1"/>
</dbReference>
<reference evidence="1 2" key="1">
    <citation type="submission" date="2020-06" db="EMBL/GenBank/DDBJ databases">
        <title>Altererythrobacter lutimaris sp. nov., a marine bacterium isolated from a tidal flat.</title>
        <authorList>
            <person name="Kim D."/>
            <person name="Yoo Y."/>
            <person name="Kim J.-J."/>
        </authorList>
    </citation>
    <scope>NUCLEOTIDE SEQUENCE [LARGE SCALE GENOMIC DNA]</scope>
    <source>
        <strain evidence="1 2">JGD-16</strain>
    </source>
</reference>
<dbReference type="AlphaFoldDB" id="A0A850HA40"/>
<keyword evidence="2" id="KW-1185">Reference proteome</keyword>
<keyword evidence="1" id="KW-0489">Methyltransferase</keyword>
<evidence type="ECO:0000313" key="2">
    <source>
        <dbReference type="Proteomes" id="UP000546031"/>
    </source>
</evidence>
<dbReference type="Pfam" id="PF13489">
    <property type="entry name" value="Methyltransf_23"/>
    <property type="match status" value="1"/>
</dbReference>
<sequence>MAVGAFVRKCFGPYEPQISEAWRSMFVNLDDWTAQVQTLCPSPRRILEVGCGEGAMTERLAAAFPNAQIDAIDITPRLGRLFNGDGARVNFHEEYVEDRLAKNPEPYDLILLVDVLHHVPENAQGSLLASIRELLAPGGVFAMKDWERNYTPIYWFCYFADRFLTGDRIRYKTPDEAKEQLSEIFGKGQVNRGMHVKPWRTNYSLIATRA</sequence>
<name>A0A850HA40_9SPHN</name>
<dbReference type="GO" id="GO:0008168">
    <property type="term" value="F:methyltransferase activity"/>
    <property type="evidence" value="ECO:0007669"/>
    <property type="project" value="UniProtKB-KW"/>
</dbReference>
<keyword evidence="1" id="KW-0808">Transferase</keyword>
<dbReference type="RefSeq" id="WP_176272852.1">
    <property type="nucleotide sequence ID" value="NZ_JABWTA010000001.1"/>
</dbReference>
<dbReference type="GO" id="GO:0032259">
    <property type="term" value="P:methylation"/>
    <property type="evidence" value="ECO:0007669"/>
    <property type="project" value="UniProtKB-KW"/>
</dbReference>
<dbReference type="InterPro" id="IPR029063">
    <property type="entry name" value="SAM-dependent_MTases_sf"/>
</dbReference>